<evidence type="ECO:0000259" key="2">
    <source>
        <dbReference type="Pfam" id="PF23210"/>
    </source>
</evidence>
<dbReference type="Pfam" id="PF23210">
    <property type="entry name" value="HEAT_Maestro_2"/>
    <property type="match status" value="1"/>
</dbReference>
<dbReference type="RefSeq" id="XP_025071447.1">
    <property type="nucleotide sequence ID" value="XM_025215662.1"/>
</dbReference>
<evidence type="ECO:0000256" key="1">
    <source>
        <dbReference type="SAM" id="Phobius"/>
    </source>
</evidence>
<dbReference type="AlphaFoldDB" id="A0A3Q0HIE6"/>
<feature type="transmembrane region" description="Helical" evidence="1">
    <location>
        <begin position="12"/>
        <end position="33"/>
    </location>
</feature>
<name>A0A3Q0HIE6_ALLSI</name>
<reference evidence="4" key="1">
    <citation type="submission" date="2025-08" db="UniProtKB">
        <authorList>
            <consortium name="RefSeq"/>
        </authorList>
    </citation>
    <scope>IDENTIFICATION</scope>
</reference>
<protein>
    <submittedName>
        <fullName evidence="4">Maestro heat-like repeat-containing protein family member 2B</fullName>
    </submittedName>
</protein>
<feature type="domain" description="MROH2B-like HEAT-repeats" evidence="2">
    <location>
        <begin position="24"/>
        <end position="102"/>
    </location>
</feature>
<evidence type="ECO:0000313" key="3">
    <source>
        <dbReference type="Proteomes" id="UP000189705"/>
    </source>
</evidence>
<dbReference type="GO" id="GO:0005737">
    <property type="term" value="C:cytoplasm"/>
    <property type="evidence" value="ECO:0007669"/>
    <property type="project" value="TreeGrafter"/>
</dbReference>
<keyword evidence="1" id="KW-1133">Transmembrane helix</keyword>
<dbReference type="PANTHER" id="PTHR23120:SF22">
    <property type="entry name" value="MAESTRO HEAT-LIKE REPEAT-CONTAINING PROTEIN FAMILY MEMBER 2B"/>
    <property type="match status" value="1"/>
</dbReference>
<sequence>MQMRLHFIPDLYILDLGSFLFLISISLLFPHGIQDPDLKMTPIRSVTEISCAIQDADDSQSFQFTYKEELLGYMLDFMKEEPIDSLASPVRLRAMLAFGHLRAGTKRHLQGSGHRLLSLQLGKVKPSLNLDENRNILDDCLKRRDPRERAQEGKMGIQ</sequence>
<dbReference type="InterPro" id="IPR055408">
    <property type="entry name" value="HEAT_MROH2B-like"/>
</dbReference>
<dbReference type="KEGG" id="asn:112551914"/>
<proteinExistence type="predicted"/>
<keyword evidence="1" id="KW-0812">Transmembrane</keyword>
<dbReference type="Proteomes" id="UP000189705">
    <property type="component" value="Unplaced"/>
</dbReference>
<dbReference type="GeneID" id="112551914"/>
<keyword evidence="3" id="KW-1185">Reference proteome</keyword>
<accession>A0A3Q0HIE6</accession>
<dbReference type="InterPro" id="IPR045206">
    <property type="entry name" value="Maestro_heat-like_prot"/>
</dbReference>
<gene>
    <name evidence="4" type="primary">LOC112551914</name>
</gene>
<dbReference type="InParanoid" id="A0A3Q0HIE6"/>
<organism evidence="3 4">
    <name type="scientific">Alligator sinensis</name>
    <name type="common">Chinese alligator</name>
    <dbReference type="NCBI Taxonomy" id="38654"/>
    <lineage>
        <taxon>Eukaryota</taxon>
        <taxon>Metazoa</taxon>
        <taxon>Chordata</taxon>
        <taxon>Craniata</taxon>
        <taxon>Vertebrata</taxon>
        <taxon>Euteleostomi</taxon>
        <taxon>Archelosauria</taxon>
        <taxon>Archosauria</taxon>
        <taxon>Crocodylia</taxon>
        <taxon>Alligatoridae</taxon>
        <taxon>Alligatorinae</taxon>
        <taxon>Alligator</taxon>
    </lineage>
</organism>
<evidence type="ECO:0000313" key="4">
    <source>
        <dbReference type="RefSeq" id="XP_025071447.1"/>
    </source>
</evidence>
<dbReference type="PANTHER" id="PTHR23120">
    <property type="entry name" value="MAESTRO-RELATED HEAT DOMAIN-CONTAINING"/>
    <property type="match status" value="1"/>
</dbReference>
<keyword evidence="1" id="KW-0472">Membrane</keyword>